<evidence type="ECO:0000256" key="5">
    <source>
        <dbReference type="ARBA" id="ARBA00012683"/>
    </source>
</evidence>
<evidence type="ECO:0000256" key="7">
    <source>
        <dbReference type="ARBA" id="ARBA00023027"/>
    </source>
</evidence>
<dbReference type="SUPFAM" id="SSF52467">
    <property type="entry name" value="DHS-like NAD/FAD-binding domain"/>
    <property type="match status" value="1"/>
</dbReference>
<evidence type="ECO:0000256" key="2">
    <source>
        <dbReference type="ARBA" id="ARBA00001911"/>
    </source>
</evidence>
<comment type="pathway">
    <text evidence="3">Protein modification; eIF5A hypusination.</text>
</comment>
<evidence type="ECO:0000256" key="1">
    <source>
        <dbReference type="ARBA" id="ARBA00000952"/>
    </source>
</evidence>
<evidence type="ECO:0000256" key="4">
    <source>
        <dbReference type="ARBA" id="ARBA00009892"/>
    </source>
</evidence>
<evidence type="ECO:0000313" key="10">
    <source>
        <dbReference type="Proteomes" id="UP001608902"/>
    </source>
</evidence>
<dbReference type="NCBIfam" id="TIGR00321">
    <property type="entry name" value="dhys"/>
    <property type="match status" value="1"/>
</dbReference>
<evidence type="ECO:0000313" key="9">
    <source>
        <dbReference type="EMBL" id="MFH4977488.1"/>
    </source>
</evidence>
<dbReference type="InterPro" id="IPR036982">
    <property type="entry name" value="Deoxyhypusine_synthase_sf"/>
</dbReference>
<reference evidence="9 10" key="1">
    <citation type="submission" date="2024-08" db="EMBL/GenBank/DDBJ databases">
        <title>Gnathostoma spinigerum genome.</title>
        <authorList>
            <person name="Gonzalez-Bertolin B."/>
            <person name="Monzon S."/>
            <person name="Zaballos A."/>
            <person name="Jimenez P."/>
            <person name="Dekumyoy P."/>
            <person name="Varona S."/>
            <person name="Cuesta I."/>
            <person name="Sumanam S."/>
            <person name="Adisakwattana P."/>
            <person name="Gasser R.B."/>
            <person name="Hernandez-Gonzalez A."/>
            <person name="Young N.D."/>
            <person name="Perteguer M.J."/>
        </authorList>
    </citation>
    <scope>NUCLEOTIDE SEQUENCE [LARGE SCALE GENOMIC DNA]</scope>
    <source>
        <strain evidence="9">AL3</strain>
        <tissue evidence="9">Liver</tissue>
    </source>
</reference>
<dbReference type="PANTHER" id="PTHR11703:SF0">
    <property type="entry name" value="DEOXYHYPUSINE SYNTHASE"/>
    <property type="match status" value="1"/>
</dbReference>
<organism evidence="9 10">
    <name type="scientific">Gnathostoma spinigerum</name>
    <dbReference type="NCBI Taxonomy" id="75299"/>
    <lineage>
        <taxon>Eukaryota</taxon>
        <taxon>Metazoa</taxon>
        <taxon>Ecdysozoa</taxon>
        <taxon>Nematoda</taxon>
        <taxon>Chromadorea</taxon>
        <taxon>Rhabditida</taxon>
        <taxon>Spirurina</taxon>
        <taxon>Gnathostomatomorpha</taxon>
        <taxon>Gnathostomatoidea</taxon>
        <taxon>Gnathostomatidae</taxon>
        <taxon>Gnathostoma</taxon>
    </lineage>
</organism>
<keyword evidence="6" id="KW-0808">Transferase</keyword>
<evidence type="ECO:0000256" key="3">
    <source>
        <dbReference type="ARBA" id="ARBA00005041"/>
    </source>
</evidence>
<dbReference type="GO" id="GO:0034038">
    <property type="term" value="F:deoxyhypusine synthase activity"/>
    <property type="evidence" value="ECO:0007669"/>
    <property type="project" value="UniProtKB-EC"/>
</dbReference>
<dbReference type="FunFam" id="3.40.910.10:FF:000001">
    <property type="entry name" value="Probable deoxyhypusine synthase"/>
    <property type="match status" value="1"/>
</dbReference>
<keyword evidence="10" id="KW-1185">Reference proteome</keyword>
<dbReference type="EMBL" id="JBGFUD010002339">
    <property type="protein sequence ID" value="MFH4977488.1"/>
    <property type="molecule type" value="Genomic_DNA"/>
</dbReference>
<protein>
    <recommendedName>
        <fullName evidence="5">deoxyhypusine synthase</fullName>
        <ecNumber evidence="5">2.5.1.46</ecNumber>
    </recommendedName>
</protein>
<evidence type="ECO:0000256" key="6">
    <source>
        <dbReference type="ARBA" id="ARBA00022679"/>
    </source>
</evidence>
<gene>
    <name evidence="9" type="ORF">AB6A40_004197</name>
</gene>
<dbReference type="AlphaFoldDB" id="A0ABD6EKJ6"/>
<keyword evidence="7" id="KW-0520">NAD</keyword>
<proteinExistence type="inferred from homology"/>
<name>A0ABD6EKJ6_9BILA</name>
<sequence length="366" mass="40505">MADVRAAHDAVTIKSVNIGENMIPIKGYDFNDGVHFEKLMDSYCTTGFQASNLAFAIEEINKMIAAREKTHECYDDSFEYPQGKKKTGCTIFLGYTSNLVTSGLREVIRFLVEHSMIDCIVTTAGGVEEDLIKCLAPSYLGTFEMNGASLRRDGLNRAGNILIPNDNYCRFEDWITPIMDKCKKEQDESSISWTPSKFIDRLGKEIDDPSSICYWAHRNKIPIYSPALTDGSIGDMLFFHSYKSGGIKLDIVEDLCHINRMALKSSKSGVIILGGGVTKHHINNANLMRNGSDYTVYINTGQEFDGSDSGARPDEAVSWGKVKSTSNAVKVYADATIVFPLIVARTFARVYYSGKQGPSEQLANSV</sequence>
<dbReference type="Proteomes" id="UP001608902">
    <property type="component" value="Unassembled WGS sequence"/>
</dbReference>
<evidence type="ECO:0000256" key="8">
    <source>
        <dbReference type="ARBA" id="ARBA00023256"/>
    </source>
</evidence>
<dbReference type="Pfam" id="PF01916">
    <property type="entry name" value="DS"/>
    <property type="match status" value="1"/>
</dbReference>
<comment type="cofactor">
    <cofactor evidence="2">
        <name>NAD(+)</name>
        <dbReference type="ChEBI" id="CHEBI:57540"/>
    </cofactor>
</comment>
<comment type="similarity">
    <text evidence="4">Belongs to the deoxyhypusine synthase family.</text>
</comment>
<keyword evidence="8" id="KW-0386">Hypusine biosynthesis</keyword>
<dbReference type="Gene3D" id="3.40.910.10">
    <property type="entry name" value="Deoxyhypusine synthase"/>
    <property type="match status" value="1"/>
</dbReference>
<accession>A0ABD6EKJ6</accession>
<dbReference type="EC" id="2.5.1.46" evidence="5"/>
<dbReference type="InterPro" id="IPR002773">
    <property type="entry name" value="Deoxyhypusine_synthase"/>
</dbReference>
<dbReference type="InterPro" id="IPR029035">
    <property type="entry name" value="DHS-like_NAD/FAD-binding_dom"/>
</dbReference>
<comment type="caution">
    <text evidence="9">The sequence shown here is derived from an EMBL/GenBank/DDBJ whole genome shotgun (WGS) entry which is preliminary data.</text>
</comment>
<dbReference type="PANTHER" id="PTHR11703">
    <property type="entry name" value="DEOXYHYPUSINE SYNTHASE"/>
    <property type="match status" value="1"/>
</dbReference>
<comment type="catalytic activity">
    <reaction evidence="1">
        <text>[eIF5A protein]-L-lysine + spermidine = [eIF5A protein]-deoxyhypusine + propane-1,3-diamine</text>
        <dbReference type="Rhea" id="RHEA:33299"/>
        <dbReference type="Rhea" id="RHEA-COMP:10143"/>
        <dbReference type="Rhea" id="RHEA-COMP:10144"/>
        <dbReference type="ChEBI" id="CHEBI:29969"/>
        <dbReference type="ChEBI" id="CHEBI:57484"/>
        <dbReference type="ChEBI" id="CHEBI:57834"/>
        <dbReference type="ChEBI" id="CHEBI:82657"/>
        <dbReference type="EC" id="2.5.1.46"/>
    </reaction>
</comment>